<proteinExistence type="predicted"/>
<sequence length="412" mass="45632">MFRERLHYCHALAGGKVLGKSSFALGSLEKTSHLLVDSHPPNSVSILDITDRHLASEWLKSFGITTGAILGLFYIQNLYDNLGDLLEHGAGAAEILQYYLILTPALLSPVLPLSVLVATLFSYGSLHRNQEITAMRSMGRSVWSLMRVNMFLAALLSVGLFLLGNGGLSKSAEKSREFYEELMQPPFDPASAEVATIKHLTFENASSHRLWVMNRYDPSKHKGHGVYLYLRYVSGKARERFTSRTAEFMPETATWVFREGRQVFFDEAGLSLRFVDFEELKMEGLESPLTLLARQKKLSDLSLRELRELAEVSQGGQGSEARRYGVRYHQALAGPFNCMLALLVGVPFAIAGTRVNPMVGATKAIGIFVGYFLLGGASRMLGQQGILEPAVAGWLPMGLMAFYALFLIGRVR</sequence>
<keyword evidence="3 6" id="KW-0812">Transmembrane</keyword>
<dbReference type="EMBL" id="GU567995">
    <property type="protein sequence ID" value="ADI22735.1"/>
    <property type="molecule type" value="Genomic_DNA"/>
</dbReference>
<feature type="transmembrane region" description="Helical" evidence="6">
    <location>
        <begin position="142"/>
        <end position="164"/>
    </location>
</feature>
<dbReference type="Pfam" id="PF03739">
    <property type="entry name" value="LptF_LptG"/>
    <property type="match status" value="1"/>
</dbReference>
<reference evidence="7" key="1">
    <citation type="submission" date="2010-01" db="EMBL/GenBank/DDBJ databases">
        <title>Genome fragments of uncultured bacteria from the North Pacific subtropical Gyre.</title>
        <authorList>
            <person name="Pham V.D."/>
            <person name="Delong E.F."/>
        </authorList>
    </citation>
    <scope>NUCLEOTIDE SEQUENCE</scope>
</reference>
<evidence type="ECO:0000313" key="7">
    <source>
        <dbReference type="EMBL" id="ADI22735.1"/>
    </source>
</evidence>
<dbReference type="InterPro" id="IPR005495">
    <property type="entry name" value="LptG/LptF_permease"/>
</dbReference>
<evidence type="ECO:0000256" key="6">
    <source>
        <dbReference type="SAM" id="Phobius"/>
    </source>
</evidence>
<feature type="transmembrane region" description="Helical" evidence="6">
    <location>
        <begin position="96"/>
        <end position="121"/>
    </location>
</feature>
<keyword evidence="5 6" id="KW-0472">Membrane</keyword>
<comment type="subcellular location">
    <subcellularLocation>
        <location evidence="1">Cell membrane</location>
        <topology evidence="1">Multi-pass membrane protein</topology>
    </subcellularLocation>
</comment>
<dbReference type="GO" id="GO:0043190">
    <property type="term" value="C:ATP-binding cassette (ABC) transporter complex"/>
    <property type="evidence" value="ECO:0007669"/>
    <property type="project" value="TreeGrafter"/>
</dbReference>
<dbReference type="GO" id="GO:0015920">
    <property type="term" value="P:lipopolysaccharide transport"/>
    <property type="evidence" value="ECO:0007669"/>
    <property type="project" value="TreeGrafter"/>
</dbReference>
<dbReference type="PANTHER" id="PTHR33529">
    <property type="entry name" value="SLR0882 PROTEIN-RELATED"/>
    <property type="match status" value="1"/>
</dbReference>
<evidence type="ECO:0000256" key="2">
    <source>
        <dbReference type="ARBA" id="ARBA00022475"/>
    </source>
</evidence>
<feature type="transmembrane region" description="Helical" evidence="6">
    <location>
        <begin position="332"/>
        <end position="352"/>
    </location>
</feature>
<keyword evidence="4 6" id="KW-1133">Transmembrane helix</keyword>
<dbReference type="PANTHER" id="PTHR33529:SF6">
    <property type="entry name" value="YJGP_YJGQ FAMILY PERMEASE"/>
    <property type="match status" value="1"/>
</dbReference>
<dbReference type="AlphaFoldDB" id="E7C5L1"/>
<protein>
    <submittedName>
        <fullName evidence="7">Predicted permeases</fullName>
    </submittedName>
</protein>
<accession>E7C5L1</accession>
<feature type="transmembrane region" description="Helical" evidence="6">
    <location>
        <begin position="364"/>
        <end position="381"/>
    </location>
</feature>
<evidence type="ECO:0000256" key="3">
    <source>
        <dbReference type="ARBA" id="ARBA00022692"/>
    </source>
</evidence>
<feature type="transmembrane region" description="Helical" evidence="6">
    <location>
        <begin position="58"/>
        <end position="76"/>
    </location>
</feature>
<evidence type="ECO:0000256" key="4">
    <source>
        <dbReference type="ARBA" id="ARBA00022989"/>
    </source>
</evidence>
<evidence type="ECO:0000256" key="1">
    <source>
        <dbReference type="ARBA" id="ARBA00004651"/>
    </source>
</evidence>
<keyword evidence="2" id="KW-1003">Cell membrane</keyword>
<evidence type="ECO:0000256" key="5">
    <source>
        <dbReference type="ARBA" id="ARBA00023136"/>
    </source>
</evidence>
<organism evidence="7">
    <name type="scientific">uncultured verrucomicrobium HF0500_27H16</name>
    <dbReference type="NCBI Taxonomy" id="723600"/>
    <lineage>
        <taxon>Bacteria</taxon>
        <taxon>Pseudomonadati</taxon>
        <taxon>Verrucomicrobiota</taxon>
        <taxon>environmental samples</taxon>
    </lineage>
</organism>
<feature type="transmembrane region" description="Helical" evidence="6">
    <location>
        <begin position="393"/>
        <end position="411"/>
    </location>
</feature>
<name>E7C5L1_9BACT</name>